<dbReference type="SMART" id="SM00906">
    <property type="entry name" value="Fungal_trans"/>
    <property type="match status" value="1"/>
</dbReference>
<keyword evidence="7" id="KW-1133">Transmembrane helix</keyword>
<dbReference type="PROSITE" id="PS00463">
    <property type="entry name" value="ZN2_CY6_FUNGAL_1"/>
    <property type="match status" value="1"/>
</dbReference>
<dbReference type="GO" id="GO:0006351">
    <property type="term" value="P:DNA-templated transcription"/>
    <property type="evidence" value="ECO:0007669"/>
    <property type="project" value="InterPro"/>
</dbReference>
<comment type="caution">
    <text evidence="9">The sequence shown here is derived from an EMBL/GenBank/DDBJ whole genome shotgun (WGS) entry which is preliminary data.</text>
</comment>
<evidence type="ECO:0000256" key="6">
    <source>
        <dbReference type="SAM" id="MobiDB-lite"/>
    </source>
</evidence>
<accession>A0AAV9NDB4</accession>
<evidence type="ECO:0000256" key="7">
    <source>
        <dbReference type="SAM" id="Phobius"/>
    </source>
</evidence>
<keyword evidence="10" id="KW-1185">Reference proteome</keyword>
<evidence type="ECO:0000256" key="5">
    <source>
        <dbReference type="ARBA" id="ARBA00023242"/>
    </source>
</evidence>
<dbReference type="GO" id="GO:0000981">
    <property type="term" value="F:DNA-binding transcription factor activity, RNA polymerase II-specific"/>
    <property type="evidence" value="ECO:0007669"/>
    <property type="project" value="InterPro"/>
</dbReference>
<dbReference type="EMBL" id="JAVRRD010000013">
    <property type="protein sequence ID" value="KAK5052596.1"/>
    <property type="molecule type" value="Genomic_DNA"/>
</dbReference>
<feature type="region of interest" description="Disordered" evidence="6">
    <location>
        <begin position="1"/>
        <end position="24"/>
    </location>
</feature>
<evidence type="ECO:0000256" key="3">
    <source>
        <dbReference type="ARBA" id="ARBA00023125"/>
    </source>
</evidence>
<dbReference type="CDD" id="cd00067">
    <property type="entry name" value="GAL4"/>
    <property type="match status" value="1"/>
</dbReference>
<evidence type="ECO:0000259" key="8">
    <source>
        <dbReference type="PROSITE" id="PS50048"/>
    </source>
</evidence>
<name>A0AAV9NDB4_9EURO</name>
<keyword evidence="2" id="KW-0805">Transcription regulation</keyword>
<dbReference type="CDD" id="cd12148">
    <property type="entry name" value="fungal_TF_MHR"/>
    <property type="match status" value="1"/>
</dbReference>
<dbReference type="GO" id="GO:0005634">
    <property type="term" value="C:nucleus"/>
    <property type="evidence" value="ECO:0007669"/>
    <property type="project" value="TreeGrafter"/>
</dbReference>
<keyword evidence="5" id="KW-0539">Nucleus</keyword>
<dbReference type="AlphaFoldDB" id="A0AAV9NDB4"/>
<evidence type="ECO:0000313" key="9">
    <source>
        <dbReference type="EMBL" id="KAK5052596.1"/>
    </source>
</evidence>
<evidence type="ECO:0000313" key="10">
    <source>
        <dbReference type="Proteomes" id="UP001358417"/>
    </source>
</evidence>
<dbReference type="PANTHER" id="PTHR47424:SF3">
    <property type="entry name" value="REGULATORY PROTEIN GAL4"/>
    <property type="match status" value="1"/>
</dbReference>
<dbReference type="RefSeq" id="XP_064706296.1">
    <property type="nucleotide sequence ID" value="XM_064846071.1"/>
</dbReference>
<keyword evidence="1" id="KW-0479">Metal-binding</keyword>
<feature type="compositionally biased region" description="Polar residues" evidence="6">
    <location>
        <begin position="7"/>
        <end position="18"/>
    </location>
</feature>
<dbReference type="GO" id="GO:0000978">
    <property type="term" value="F:RNA polymerase II cis-regulatory region sequence-specific DNA binding"/>
    <property type="evidence" value="ECO:0007669"/>
    <property type="project" value="TreeGrafter"/>
</dbReference>
<keyword evidence="3" id="KW-0238">DNA-binding</keyword>
<organism evidence="9 10">
    <name type="scientific">Exophiala bonariae</name>
    <dbReference type="NCBI Taxonomy" id="1690606"/>
    <lineage>
        <taxon>Eukaryota</taxon>
        <taxon>Fungi</taxon>
        <taxon>Dikarya</taxon>
        <taxon>Ascomycota</taxon>
        <taxon>Pezizomycotina</taxon>
        <taxon>Eurotiomycetes</taxon>
        <taxon>Chaetothyriomycetidae</taxon>
        <taxon>Chaetothyriales</taxon>
        <taxon>Herpotrichiellaceae</taxon>
        <taxon>Exophiala</taxon>
    </lineage>
</organism>
<dbReference type="InterPro" id="IPR007219">
    <property type="entry name" value="XnlR_reg_dom"/>
</dbReference>
<dbReference type="InterPro" id="IPR001138">
    <property type="entry name" value="Zn2Cys6_DnaBD"/>
</dbReference>
<dbReference type="Pfam" id="PF00172">
    <property type="entry name" value="Zn_clus"/>
    <property type="match status" value="1"/>
</dbReference>
<dbReference type="InterPro" id="IPR051127">
    <property type="entry name" value="Fungal_SecMet_Regulators"/>
</dbReference>
<dbReference type="Pfam" id="PF04082">
    <property type="entry name" value="Fungal_trans"/>
    <property type="match status" value="1"/>
</dbReference>
<dbReference type="InterPro" id="IPR036864">
    <property type="entry name" value="Zn2-C6_fun-type_DNA-bd_sf"/>
</dbReference>
<feature type="domain" description="Zn(2)-C6 fungal-type" evidence="8">
    <location>
        <begin position="32"/>
        <end position="62"/>
    </location>
</feature>
<dbReference type="Gene3D" id="4.10.240.10">
    <property type="entry name" value="Zn(2)-C6 fungal-type DNA-binding domain"/>
    <property type="match status" value="1"/>
</dbReference>
<keyword evidence="4" id="KW-0804">Transcription</keyword>
<keyword evidence="7" id="KW-0812">Transmembrane</keyword>
<dbReference type="GeneID" id="89970669"/>
<dbReference type="SMART" id="SM00066">
    <property type="entry name" value="GAL4"/>
    <property type="match status" value="1"/>
</dbReference>
<evidence type="ECO:0000256" key="4">
    <source>
        <dbReference type="ARBA" id="ARBA00023163"/>
    </source>
</evidence>
<dbReference type="GO" id="GO:0000435">
    <property type="term" value="P:positive regulation of transcription from RNA polymerase II promoter by galactose"/>
    <property type="evidence" value="ECO:0007669"/>
    <property type="project" value="TreeGrafter"/>
</dbReference>
<reference evidence="9 10" key="1">
    <citation type="submission" date="2023-08" db="EMBL/GenBank/DDBJ databases">
        <title>Black Yeasts Isolated from many extreme environments.</title>
        <authorList>
            <person name="Coleine C."/>
            <person name="Stajich J.E."/>
            <person name="Selbmann L."/>
        </authorList>
    </citation>
    <scope>NUCLEOTIDE SEQUENCE [LARGE SCALE GENOMIC DNA]</scope>
    <source>
        <strain evidence="9 10">CCFEE 5792</strain>
    </source>
</reference>
<sequence>MAGNQARRASQTDSQDQTTPPPSYKRRRIALACTSCRNRKSRCNGAKPSCSLCVELGFDCIYQQPAAGSSSNIVKGSQADTGYDERLRAIEDTLRLLVHQKEPEPDHHEHLSVRRNTLDQGAVLQQQSLNSDEDVAILDEDDSQQQTTGEDSVDGMAAITDPEDRESRFFGPSSNITFLRHISDATSATLKSIGHSRQSDSGLNPQIVSRAASPVTTLSETSPAFRSQFVNIRSLPSESRALHLIRLFFSDTGMLFPYIHEQDILRTYSAARRNKFTAVSRSWLCLVNVIFAFATYISARPEQPAEKNAAESEVFIERAQALSADIDLKSANLESVQCFLLMAQFRQGTQRSDQAWSLHGLAVRAAIQLGLHSKSATVGLTTLDAEIRKRTWFACMVLDRTLSMTFGRPSTIPNHYMTLDLPVNQNLEKLSMKGASTGSISTLDPPDTVCLFSATIQLYYILEEIMCQLYGSNIDVDPQLTIPVMLERTLTLEQKLAEWKLKLPTQLRRRPWDTLDPDAISISSWDPVFDRLSVIIILRYLNVRILLHRPVLSAFLLRRARLRSATSAAEDEDHFFQDIGERSVRACEQSAIEIVDIVHRTSRPPALLGAWWFSAYYTFNAALVIFSCILMEITTAARWTPSGPTITMAESLDTAKITDMITRLRRAAETLQRFGEGTKSAKRIRKTLLKLVQICMTLVQCNPDNGPAILTALASTFDADLARSQAQQHEMLVQSMGQEMESGVMMTNSMLPMLPPPDPFTTYDINMHQYWTDANLDLFNDLVGVESGLTSLMAG</sequence>
<proteinExistence type="predicted"/>
<keyword evidence="7" id="KW-0472">Membrane</keyword>
<dbReference type="Proteomes" id="UP001358417">
    <property type="component" value="Unassembled WGS sequence"/>
</dbReference>
<dbReference type="SUPFAM" id="SSF57701">
    <property type="entry name" value="Zn2/Cys6 DNA-binding domain"/>
    <property type="match status" value="1"/>
</dbReference>
<dbReference type="PANTHER" id="PTHR47424">
    <property type="entry name" value="REGULATORY PROTEIN GAL4"/>
    <property type="match status" value="1"/>
</dbReference>
<protein>
    <recommendedName>
        <fullName evidence="8">Zn(2)-C6 fungal-type domain-containing protein</fullName>
    </recommendedName>
</protein>
<dbReference type="GO" id="GO:0008270">
    <property type="term" value="F:zinc ion binding"/>
    <property type="evidence" value="ECO:0007669"/>
    <property type="project" value="InterPro"/>
</dbReference>
<dbReference type="PROSITE" id="PS50048">
    <property type="entry name" value="ZN2_CY6_FUNGAL_2"/>
    <property type="match status" value="1"/>
</dbReference>
<feature type="transmembrane region" description="Helical" evidence="7">
    <location>
        <begin position="610"/>
        <end position="631"/>
    </location>
</feature>
<evidence type="ECO:0000256" key="1">
    <source>
        <dbReference type="ARBA" id="ARBA00022723"/>
    </source>
</evidence>
<gene>
    <name evidence="9" type="ORF">LTR84_002461</name>
</gene>
<evidence type="ECO:0000256" key="2">
    <source>
        <dbReference type="ARBA" id="ARBA00023015"/>
    </source>
</evidence>